<evidence type="ECO:0000256" key="1">
    <source>
        <dbReference type="ARBA" id="ARBA00006594"/>
    </source>
</evidence>
<organism evidence="8 9">
    <name type="scientific">Xylanibacillus composti</name>
    <dbReference type="NCBI Taxonomy" id="1572762"/>
    <lineage>
        <taxon>Bacteria</taxon>
        <taxon>Bacillati</taxon>
        <taxon>Bacillota</taxon>
        <taxon>Bacilli</taxon>
        <taxon>Bacillales</taxon>
        <taxon>Paenibacillaceae</taxon>
        <taxon>Xylanibacillus</taxon>
    </lineage>
</organism>
<dbReference type="Proteomes" id="UP000677918">
    <property type="component" value="Unassembled WGS sequence"/>
</dbReference>
<evidence type="ECO:0000256" key="6">
    <source>
        <dbReference type="SAM" id="MobiDB-lite"/>
    </source>
</evidence>
<evidence type="ECO:0000256" key="4">
    <source>
        <dbReference type="ARBA" id="ARBA00022747"/>
    </source>
</evidence>
<evidence type="ECO:0000256" key="5">
    <source>
        <dbReference type="RuleBase" id="RU362026"/>
    </source>
</evidence>
<sequence>MTLQPEEAARYASRLVRLHEPVTADAILDTTIQQDLFETLDYLPREFVDLLFIDPPYNISKSFNGKTFAKMDADQYTAWLDSWFSRLMPVLKPHASVYICGDWRSSHSIFEVASQYLHIQNRITWEREKGRGALTNWKNASEDIWFCTKSREYTFHVDRVKMKRKVLAPYRNAEGKPKDWEEQDSGNYRLTHPSNLWTDLTVPFWSMPENTDHPTQKPEKLVAKIILASSNEGDVVLDPFLGSGTTSVVAKKLGRRYIGIELDETYACLAEKRLDKADEDPAIQGYQDGVFWERNSLQEQGKEKKSRMKQADKPAASPDRTAVEANADGKRDKAETAQLELVIPEHIRDTD</sequence>
<evidence type="ECO:0000259" key="7">
    <source>
        <dbReference type="Pfam" id="PF01555"/>
    </source>
</evidence>
<keyword evidence="3" id="KW-0808">Transferase</keyword>
<dbReference type="PANTHER" id="PTHR13370">
    <property type="entry name" value="RNA METHYLASE-RELATED"/>
    <property type="match status" value="1"/>
</dbReference>
<dbReference type="GO" id="GO:0003677">
    <property type="term" value="F:DNA binding"/>
    <property type="evidence" value="ECO:0007669"/>
    <property type="project" value="InterPro"/>
</dbReference>
<evidence type="ECO:0000313" key="8">
    <source>
        <dbReference type="EMBL" id="GIQ68830.1"/>
    </source>
</evidence>
<dbReference type="Pfam" id="PF01555">
    <property type="entry name" value="N6_N4_Mtase"/>
    <property type="match status" value="1"/>
</dbReference>
<dbReference type="GO" id="GO:0009307">
    <property type="term" value="P:DNA restriction-modification system"/>
    <property type="evidence" value="ECO:0007669"/>
    <property type="project" value="UniProtKB-KW"/>
</dbReference>
<keyword evidence="2 8" id="KW-0489">Methyltransferase</keyword>
<dbReference type="GO" id="GO:0005737">
    <property type="term" value="C:cytoplasm"/>
    <property type="evidence" value="ECO:0007669"/>
    <property type="project" value="TreeGrafter"/>
</dbReference>
<evidence type="ECO:0000256" key="3">
    <source>
        <dbReference type="ARBA" id="ARBA00022679"/>
    </source>
</evidence>
<proteinExistence type="inferred from homology"/>
<dbReference type="EC" id="2.1.1.-" evidence="5"/>
<dbReference type="PRINTS" id="PR00508">
    <property type="entry name" value="S21N4MTFRASE"/>
</dbReference>
<feature type="domain" description="DNA methylase N-4/N-6" evidence="7">
    <location>
        <begin position="48"/>
        <end position="271"/>
    </location>
</feature>
<dbReference type="Gene3D" id="3.40.50.150">
    <property type="entry name" value="Vaccinia Virus protein VP39"/>
    <property type="match status" value="1"/>
</dbReference>
<evidence type="ECO:0000256" key="2">
    <source>
        <dbReference type="ARBA" id="ARBA00022603"/>
    </source>
</evidence>
<gene>
    <name evidence="8" type="ORF">XYCOK13_16540</name>
</gene>
<protein>
    <recommendedName>
        <fullName evidence="5">Methyltransferase</fullName>
        <ecNumber evidence="5">2.1.1.-</ecNumber>
    </recommendedName>
</protein>
<dbReference type="EMBL" id="BOVK01000018">
    <property type="protein sequence ID" value="GIQ68830.1"/>
    <property type="molecule type" value="Genomic_DNA"/>
</dbReference>
<dbReference type="PROSITE" id="PS00092">
    <property type="entry name" value="N6_MTASE"/>
    <property type="match status" value="1"/>
</dbReference>
<accession>A0A8J4H385</accession>
<comment type="similarity">
    <text evidence="1 5">Belongs to the N(4)/N(6)-methyltransferase family.</text>
</comment>
<dbReference type="SUPFAM" id="SSF53335">
    <property type="entry name" value="S-adenosyl-L-methionine-dependent methyltransferases"/>
    <property type="match status" value="1"/>
</dbReference>
<keyword evidence="9" id="KW-1185">Reference proteome</keyword>
<dbReference type="GO" id="GO:0008170">
    <property type="term" value="F:N-methyltransferase activity"/>
    <property type="evidence" value="ECO:0007669"/>
    <property type="project" value="InterPro"/>
</dbReference>
<name>A0A8J4H385_9BACL</name>
<dbReference type="GO" id="GO:0009007">
    <property type="term" value="F:site-specific DNA-methyltransferase (adenine-specific) activity"/>
    <property type="evidence" value="ECO:0007669"/>
    <property type="project" value="TreeGrafter"/>
</dbReference>
<dbReference type="GO" id="GO:0032259">
    <property type="term" value="P:methylation"/>
    <property type="evidence" value="ECO:0007669"/>
    <property type="project" value="UniProtKB-KW"/>
</dbReference>
<reference evidence="8" key="1">
    <citation type="submission" date="2021-04" db="EMBL/GenBank/DDBJ databases">
        <title>Draft genome sequence of Xylanibacillus composti strain K13.</title>
        <authorList>
            <person name="Uke A."/>
            <person name="Chhe C."/>
            <person name="Baramee S."/>
            <person name="Kosugi A."/>
        </authorList>
    </citation>
    <scope>NUCLEOTIDE SEQUENCE</scope>
    <source>
        <strain evidence="8">K13</strain>
    </source>
</reference>
<keyword evidence="4" id="KW-0680">Restriction system</keyword>
<dbReference type="RefSeq" id="WP_213411564.1">
    <property type="nucleotide sequence ID" value="NZ_BOVK01000018.1"/>
</dbReference>
<dbReference type="InterPro" id="IPR002941">
    <property type="entry name" value="DNA_methylase_N4/N6"/>
</dbReference>
<comment type="caution">
    <text evidence="8">The sequence shown here is derived from an EMBL/GenBank/DDBJ whole genome shotgun (WGS) entry which is preliminary data.</text>
</comment>
<dbReference type="InterPro" id="IPR002052">
    <property type="entry name" value="DNA_methylase_N6_adenine_CS"/>
</dbReference>
<dbReference type="InterPro" id="IPR001091">
    <property type="entry name" value="RM_Methyltransferase"/>
</dbReference>
<evidence type="ECO:0000313" key="9">
    <source>
        <dbReference type="Proteomes" id="UP000677918"/>
    </source>
</evidence>
<dbReference type="InterPro" id="IPR029063">
    <property type="entry name" value="SAM-dependent_MTases_sf"/>
</dbReference>
<feature type="region of interest" description="Disordered" evidence="6">
    <location>
        <begin position="298"/>
        <end position="351"/>
    </location>
</feature>
<dbReference type="PANTHER" id="PTHR13370:SF3">
    <property type="entry name" value="TRNA (GUANINE(10)-N2)-METHYLTRANSFERASE HOMOLOG"/>
    <property type="match status" value="1"/>
</dbReference>
<dbReference type="AlphaFoldDB" id="A0A8J4H385"/>